<dbReference type="InterPro" id="IPR010982">
    <property type="entry name" value="Lambda_DNA-bd_dom_sf"/>
</dbReference>
<dbReference type="Pfam" id="PF00717">
    <property type="entry name" value="Peptidase_S24"/>
    <property type="match status" value="1"/>
</dbReference>
<keyword evidence="1" id="KW-0238">DNA-binding</keyword>
<dbReference type="SMART" id="SM00530">
    <property type="entry name" value="HTH_XRE"/>
    <property type="match status" value="1"/>
</dbReference>
<name>A0A166T1C0_9CLOT</name>
<dbReference type="CDD" id="cd00093">
    <property type="entry name" value="HTH_XRE"/>
    <property type="match status" value="1"/>
</dbReference>
<keyword evidence="6" id="KW-1185">Reference proteome</keyword>
<reference evidence="4 6" key="2">
    <citation type="journal article" date="2016" name="Front. Microbiol.">
        <title>Industrial Acetogenic Biocatalysts: A Comparative Metabolic and Genomic Analysis.</title>
        <authorList>
            <person name="Bengelsdorf F."/>
            <person name="Poehlein A."/>
            <person name="Sonja S."/>
            <person name="Erz C."/>
            <person name="Hummel T."/>
            <person name="Hoffmeister S."/>
            <person name="Daniel R."/>
            <person name="Durre P."/>
        </authorList>
    </citation>
    <scope>NUCLEOTIDE SEQUENCE [LARGE SCALE GENOMIC DNA]</scope>
    <source>
        <strain evidence="4 6">PTA-10522</strain>
    </source>
</reference>
<dbReference type="PANTHER" id="PTHR46558:SF3">
    <property type="entry name" value="TRANSCRIPTIONAL REGULATOR"/>
    <property type="match status" value="1"/>
</dbReference>
<dbReference type="InterPro" id="IPR036286">
    <property type="entry name" value="LexA/Signal_pep-like_sf"/>
</dbReference>
<dbReference type="RefSeq" id="WP_063601190.1">
    <property type="nucleotide sequence ID" value="NZ_LITQ01000015.1"/>
</dbReference>
<reference evidence="3 5" key="1">
    <citation type="journal article" date="2015" name="Biotechnol. Bioeng.">
        <title>Genome sequence and phenotypic characterization of Caulobacter segnis.</title>
        <authorList>
            <person name="Patel S."/>
            <person name="Fletcher B."/>
            <person name="Scott D.C."/>
            <person name="Ely B."/>
        </authorList>
    </citation>
    <scope>NUCLEOTIDE SEQUENCE [LARGE SCALE GENOMIC DNA]</scope>
    <source>
        <strain evidence="3 5">PS02</strain>
    </source>
</reference>
<dbReference type="PANTHER" id="PTHR46558">
    <property type="entry name" value="TRACRIPTIONAL REGULATORY PROTEIN-RELATED-RELATED"/>
    <property type="match status" value="1"/>
</dbReference>
<dbReference type="PROSITE" id="PS50943">
    <property type="entry name" value="HTH_CROC1"/>
    <property type="match status" value="1"/>
</dbReference>
<evidence type="ECO:0000313" key="4">
    <source>
        <dbReference type="EMBL" id="OBR90800.1"/>
    </source>
</evidence>
<dbReference type="Proteomes" id="UP000077384">
    <property type="component" value="Unassembled WGS sequence"/>
</dbReference>
<sequence length="222" mass="25579">MNRVGQKIKLARTEMGISQKQLAKKLGVSEKFINEAESGKRIVNQNIIDKLSKILGKSINDITMSFEEEVYKEDRTPKSSPITKKEKVQDVWSEAFGSVLKKVPIYKYDMRTVVGFRQLPLIDNKIEGYAQDKVMYVQVESDDMEVFRIQRGDLVFVHSTGEIYNNSIYLVEYSGKRELRQIKKLDSNKVLLISSRSGIRTETIEIKSLKIIAKLDRLEIKL</sequence>
<comment type="caution">
    <text evidence="3">The sequence shown here is derived from an EMBL/GenBank/DDBJ whole genome shotgun (WGS) entry which is preliminary data.</text>
</comment>
<evidence type="ECO:0000313" key="3">
    <source>
        <dbReference type="EMBL" id="OAA93057.1"/>
    </source>
</evidence>
<dbReference type="Pfam" id="PF01381">
    <property type="entry name" value="HTH_3"/>
    <property type="match status" value="1"/>
</dbReference>
<evidence type="ECO:0000313" key="5">
    <source>
        <dbReference type="Proteomes" id="UP000077384"/>
    </source>
</evidence>
<dbReference type="InterPro" id="IPR015927">
    <property type="entry name" value="Peptidase_S24_S26A/B/C"/>
</dbReference>
<dbReference type="SUPFAM" id="SSF51306">
    <property type="entry name" value="LexA/Signal peptidase"/>
    <property type="match status" value="1"/>
</dbReference>
<protein>
    <submittedName>
        <fullName evidence="3">Anaerobic benzoate catabolism transcriptional regulator</fullName>
    </submittedName>
</protein>
<accession>A0A166T1C0</accession>
<dbReference type="Gene3D" id="1.10.260.40">
    <property type="entry name" value="lambda repressor-like DNA-binding domains"/>
    <property type="match status" value="1"/>
</dbReference>
<feature type="domain" description="HTH cro/C1-type" evidence="2">
    <location>
        <begin position="8"/>
        <end position="62"/>
    </location>
</feature>
<dbReference type="AlphaFoldDB" id="A0A166T1C0"/>
<evidence type="ECO:0000259" key="2">
    <source>
        <dbReference type="PROSITE" id="PS50943"/>
    </source>
</evidence>
<dbReference type="GO" id="GO:0003677">
    <property type="term" value="F:DNA binding"/>
    <property type="evidence" value="ECO:0007669"/>
    <property type="project" value="UniProtKB-KW"/>
</dbReference>
<gene>
    <name evidence="4" type="ORF">CLCOS_37750</name>
    <name evidence="3" type="ORF">WX73_00375</name>
</gene>
<evidence type="ECO:0000256" key="1">
    <source>
        <dbReference type="ARBA" id="ARBA00023125"/>
    </source>
</evidence>
<dbReference type="Proteomes" id="UP000093694">
    <property type="component" value="Unassembled WGS sequence"/>
</dbReference>
<organism evidence="3 5">
    <name type="scientific">Clostridium coskatii</name>
    <dbReference type="NCBI Taxonomy" id="1705578"/>
    <lineage>
        <taxon>Bacteria</taxon>
        <taxon>Bacillati</taxon>
        <taxon>Bacillota</taxon>
        <taxon>Clostridia</taxon>
        <taxon>Eubacteriales</taxon>
        <taxon>Clostridiaceae</taxon>
        <taxon>Clostridium</taxon>
    </lineage>
</organism>
<proteinExistence type="predicted"/>
<dbReference type="InterPro" id="IPR001387">
    <property type="entry name" value="Cro/C1-type_HTH"/>
</dbReference>
<dbReference type="PATRIC" id="fig|1705578.3.peg.759"/>
<dbReference type="SUPFAM" id="SSF47413">
    <property type="entry name" value="lambda repressor-like DNA-binding domains"/>
    <property type="match status" value="1"/>
</dbReference>
<dbReference type="Gene3D" id="2.10.109.10">
    <property type="entry name" value="Umud Fragment, subunit A"/>
    <property type="match status" value="1"/>
</dbReference>
<evidence type="ECO:0000313" key="6">
    <source>
        <dbReference type="Proteomes" id="UP000093694"/>
    </source>
</evidence>
<dbReference type="EMBL" id="LITQ01000015">
    <property type="protein sequence ID" value="OAA93057.1"/>
    <property type="molecule type" value="Genomic_DNA"/>
</dbReference>
<dbReference type="EMBL" id="LROR01000088">
    <property type="protein sequence ID" value="OBR90800.1"/>
    <property type="molecule type" value="Genomic_DNA"/>
</dbReference>